<evidence type="ECO:0000313" key="3">
    <source>
        <dbReference type="Proteomes" id="UP000078316"/>
    </source>
</evidence>
<dbReference type="SUPFAM" id="SSF52540">
    <property type="entry name" value="P-loop containing nucleoside triphosphate hydrolases"/>
    <property type="match status" value="1"/>
</dbReference>
<dbReference type="InterPro" id="IPR050678">
    <property type="entry name" value="DNA_Partitioning_ATPase"/>
</dbReference>
<gene>
    <name evidence="2" type="ORF">A5481_06000</name>
</gene>
<dbReference type="STRING" id="427683.A5481_06000"/>
<dbReference type="Pfam" id="PF01656">
    <property type="entry name" value="CbiA"/>
    <property type="match status" value="1"/>
</dbReference>
<evidence type="ECO:0000313" key="2">
    <source>
        <dbReference type="EMBL" id="OAS26269.1"/>
    </source>
</evidence>
<dbReference type="CDD" id="cd02042">
    <property type="entry name" value="ParAB_family"/>
    <property type="match status" value="1"/>
</dbReference>
<comment type="caution">
    <text evidence="2">The sequence shown here is derived from an EMBL/GenBank/DDBJ whole genome shotgun (WGS) entry which is preliminary data.</text>
</comment>
<organism evidence="2 3">
    <name type="scientific">Methylobacterium platani</name>
    <dbReference type="NCBI Taxonomy" id="427683"/>
    <lineage>
        <taxon>Bacteria</taxon>
        <taxon>Pseudomonadati</taxon>
        <taxon>Pseudomonadota</taxon>
        <taxon>Alphaproteobacteria</taxon>
        <taxon>Hyphomicrobiales</taxon>
        <taxon>Methylobacteriaceae</taxon>
        <taxon>Methylobacterium</taxon>
    </lineage>
</organism>
<dbReference type="PANTHER" id="PTHR13696:SF52">
    <property type="entry name" value="PARA FAMILY PROTEIN CT_582"/>
    <property type="match status" value="1"/>
</dbReference>
<name>A0A179SFN2_9HYPH</name>
<dbReference type="PIRSF" id="PIRSF009320">
    <property type="entry name" value="Nuc_binding_HP_1000"/>
    <property type="match status" value="1"/>
</dbReference>
<dbReference type="RefSeq" id="WP_048432253.1">
    <property type="nucleotide sequence ID" value="NZ_LWHQ01000011.1"/>
</dbReference>
<accession>A0A179SFN2</accession>
<dbReference type="Gene3D" id="3.40.50.300">
    <property type="entry name" value="P-loop containing nucleotide triphosphate hydrolases"/>
    <property type="match status" value="1"/>
</dbReference>
<feature type="domain" description="CobQ/CobB/MinD/ParA nucleotide binding" evidence="1">
    <location>
        <begin position="8"/>
        <end position="189"/>
    </location>
</feature>
<proteinExistence type="predicted"/>
<protein>
    <submittedName>
        <fullName evidence="2">Chromosome partitioning protein</fullName>
    </submittedName>
</protein>
<dbReference type="PANTHER" id="PTHR13696">
    <property type="entry name" value="P-LOOP CONTAINING NUCLEOSIDE TRIPHOSPHATE HYDROLASE"/>
    <property type="match status" value="1"/>
</dbReference>
<reference evidence="2 3" key="1">
    <citation type="submission" date="2016-04" db="EMBL/GenBank/DDBJ databases">
        <authorList>
            <person name="Evans L.H."/>
            <person name="Alamgir A."/>
            <person name="Owens N."/>
            <person name="Weber N.D."/>
            <person name="Virtaneva K."/>
            <person name="Barbian K."/>
            <person name="Babar A."/>
            <person name="Rosenke K."/>
        </authorList>
    </citation>
    <scope>NUCLEOTIDE SEQUENCE [LARGE SCALE GENOMIC DNA]</scope>
    <source>
        <strain evidence="2 3">PMB02</strain>
    </source>
</reference>
<sequence>MSRIIGLVQSKGGVGKTTTALNLAAELARRGHSVRVLDADPEANAAATAKLGRLPFAVAAHLIEGRSDAGAWAKVVKDGSADYTVVDAPGAMGAAYGATVAVSDIVLVPAGATALELRGAANTVKFVRDFRRSRGGAAPEILVVPSRVDRRTVAGREAVATLASLTEPVSPPISSRQPVADSIAAGETVAAGSPSAAEYAALLDAVLTRLGVEVTA</sequence>
<dbReference type="InterPro" id="IPR027417">
    <property type="entry name" value="P-loop_NTPase"/>
</dbReference>
<evidence type="ECO:0000259" key="1">
    <source>
        <dbReference type="Pfam" id="PF01656"/>
    </source>
</evidence>
<dbReference type="Proteomes" id="UP000078316">
    <property type="component" value="Unassembled WGS sequence"/>
</dbReference>
<dbReference type="InterPro" id="IPR002586">
    <property type="entry name" value="CobQ/CobB/MinD/ParA_Nub-bd_dom"/>
</dbReference>
<dbReference type="OrthoDB" id="9804460at2"/>
<dbReference type="EMBL" id="LWHQ01000011">
    <property type="protein sequence ID" value="OAS26269.1"/>
    <property type="molecule type" value="Genomic_DNA"/>
</dbReference>
<dbReference type="AlphaFoldDB" id="A0A179SFN2"/>